<gene>
    <name evidence="1" type="ORF">SAMN02745163_03535</name>
</gene>
<dbReference type="InterPro" id="IPR023968">
    <property type="entry name" value="Bacteriocin_CLI3235"/>
</dbReference>
<dbReference type="OrthoDB" id="1739974at2"/>
<dbReference type="EMBL" id="FQZB01000015">
    <property type="protein sequence ID" value="SHK27060.1"/>
    <property type="molecule type" value="Genomic_DNA"/>
</dbReference>
<name>A0A1M6R3T3_9CLOT</name>
<dbReference type="Proteomes" id="UP000184310">
    <property type="component" value="Unassembled WGS sequence"/>
</dbReference>
<dbReference type="RefSeq" id="WP_072991003.1">
    <property type="nucleotide sequence ID" value="NZ_FQZB01000015.1"/>
</dbReference>
<dbReference type="NCBIfam" id="TIGR04065">
    <property type="entry name" value="ocin_CLI_3235"/>
    <property type="match status" value="1"/>
</dbReference>
<sequence>MKKLGKKLTNSHETIEAYYCAYCNECSTCGCPTCFGNMTPASASSQVAAGNSNRYNLANNMQF</sequence>
<proteinExistence type="predicted"/>
<dbReference type="AlphaFoldDB" id="A0A1M6R3T3"/>
<keyword evidence="2" id="KW-1185">Reference proteome</keyword>
<protein>
    <submittedName>
        <fullName evidence="1">Putative bacteriocin, CLI_3235 family</fullName>
    </submittedName>
</protein>
<evidence type="ECO:0000313" key="2">
    <source>
        <dbReference type="Proteomes" id="UP000184310"/>
    </source>
</evidence>
<reference evidence="1 2" key="1">
    <citation type="submission" date="2016-11" db="EMBL/GenBank/DDBJ databases">
        <authorList>
            <person name="Jaros S."/>
            <person name="Januszkiewicz K."/>
            <person name="Wedrychowicz H."/>
        </authorList>
    </citation>
    <scope>NUCLEOTIDE SEQUENCE [LARGE SCALE GENOMIC DNA]</scope>
    <source>
        <strain evidence="1 2">DSM 21758</strain>
    </source>
</reference>
<organism evidence="1 2">
    <name type="scientific">Clostridium cavendishii DSM 21758</name>
    <dbReference type="NCBI Taxonomy" id="1121302"/>
    <lineage>
        <taxon>Bacteria</taxon>
        <taxon>Bacillati</taxon>
        <taxon>Bacillota</taxon>
        <taxon>Clostridia</taxon>
        <taxon>Eubacteriales</taxon>
        <taxon>Clostridiaceae</taxon>
        <taxon>Clostridium</taxon>
    </lineage>
</organism>
<dbReference type="STRING" id="1121302.SAMN02745163_03535"/>
<accession>A0A1M6R3T3</accession>
<evidence type="ECO:0000313" key="1">
    <source>
        <dbReference type="EMBL" id="SHK27060.1"/>
    </source>
</evidence>